<feature type="region of interest" description="Disordered" evidence="1">
    <location>
        <begin position="1"/>
        <end position="22"/>
    </location>
</feature>
<feature type="compositionally biased region" description="Low complexity" evidence="1">
    <location>
        <begin position="75"/>
        <end position="85"/>
    </location>
</feature>
<feature type="region of interest" description="Disordered" evidence="1">
    <location>
        <begin position="73"/>
        <end position="99"/>
    </location>
</feature>
<dbReference type="InterPro" id="IPR027381">
    <property type="entry name" value="LytR/CpsA/Psr_C"/>
</dbReference>
<evidence type="ECO:0000313" key="4">
    <source>
        <dbReference type="Proteomes" id="UP000468327"/>
    </source>
</evidence>
<dbReference type="AlphaFoldDB" id="A0A6N8ILX5"/>
<name>A0A6N8ILX5_9ACTN</name>
<gene>
    <name evidence="3" type="ORF">GO738_15575</name>
</gene>
<evidence type="ECO:0000313" key="3">
    <source>
        <dbReference type="EMBL" id="MVN16745.1"/>
    </source>
</evidence>
<accession>A0A6N8ILX5</accession>
<dbReference type="Proteomes" id="UP000468327">
    <property type="component" value="Unassembled WGS sequence"/>
</dbReference>
<feature type="domain" description="LytR/CpsA/Psr regulator C-terminal" evidence="2">
    <location>
        <begin position="103"/>
        <end position="165"/>
    </location>
</feature>
<sequence length="195" mass="20950">MPRGRRRNAAAHSPNSGGGGFMRRILYTREKSFAGKAAHMRRIEALAAMAACACLCAALSGCAVKEPAAQEEADPAPQAAVQPTPDFKESASGDPRLREGKEEVTVLVLNASSAEGAARKAAEKIEALGFEHVTTGNASYYQTGNRVSYHHEEHRAEVDEVAALFDSLPPYDPYCYEDAKSGGWSMDYDILVMVG</sequence>
<organism evidence="3 4">
    <name type="scientific">Gordonibacter urolithinfaciens</name>
    <dbReference type="NCBI Taxonomy" id="1335613"/>
    <lineage>
        <taxon>Bacteria</taxon>
        <taxon>Bacillati</taxon>
        <taxon>Actinomycetota</taxon>
        <taxon>Coriobacteriia</taxon>
        <taxon>Eggerthellales</taxon>
        <taxon>Eggerthellaceae</taxon>
        <taxon>Gordonibacter</taxon>
    </lineage>
</organism>
<reference evidence="3 4" key="1">
    <citation type="submission" date="2019-11" db="EMBL/GenBank/DDBJ databases">
        <title>Whole genome shotgun sequencing (WGS) data from Adlercreutzia equolifaciens ResAG-91, Eggerthella lenta MRI-F36, MRI-F37, MRI-F40, ResAG-49, ResAG-88, ResAG-121, ResAG-145, and Gordonibacter sp. ResAG-5, ResAG-26, ResAG-43, ResAG-50, ResAG-59.</title>
        <authorList>
            <person name="Stoll D.A."/>
            <person name="Danylec N."/>
            <person name="Franz C.M.A.P."/>
            <person name="Huch M."/>
        </authorList>
    </citation>
    <scope>NUCLEOTIDE SEQUENCE [LARGE SCALE GENOMIC DNA]</scope>
    <source>
        <strain evidence="3 4">ResAG-59</strain>
    </source>
</reference>
<comment type="caution">
    <text evidence="3">The sequence shown here is derived from an EMBL/GenBank/DDBJ whole genome shotgun (WGS) entry which is preliminary data.</text>
</comment>
<dbReference type="Gene3D" id="3.30.70.2390">
    <property type="match status" value="1"/>
</dbReference>
<evidence type="ECO:0000259" key="2">
    <source>
        <dbReference type="Pfam" id="PF13399"/>
    </source>
</evidence>
<dbReference type="Pfam" id="PF13399">
    <property type="entry name" value="LytR_C"/>
    <property type="match status" value="1"/>
</dbReference>
<keyword evidence="4" id="KW-1185">Reference proteome</keyword>
<feature type="compositionally biased region" description="Basic and acidic residues" evidence="1">
    <location>
        <begin position="86"/>
        <end position="99"/>
    </location>
</feature>
<proteinExistence type="predicted"/>
<evidence type="ECO:0000256" key="1">
    <source>
        <dbReference type="SAM" id="MobiDB-lite"/>
    </source>
</evidence>
<dbReference type="EMBL" id="WPOC01000045">
    <property type="protein sequence ID" value="MVN16745.1"/>
    <property type="molecule type" value="Genomic_DNA"/>
</dbReference>
<protein>
    <submittedName>
        <fullName evidence="3">LytR family transcriptional regulator</fullName>
    </submittedName>
</protein>